<reference evidence="1 2" key="1">
    <citation type="journal article" date="2021" name="Nat. Commun.">
        <title>Genetic determinants of endophytism in the Arabidopsis root mycobiome.</title>
        <authorList>
            <person name="Mesny F."/>
            <person name="Miyauchi S."/>
            <person name="Thiergart T."/>
            <person name="Pickel B."/>
            <person name="Atanasova L."/>
            <person name="Karlsson M."/>
            <person name="Huettel B."/>
            <person name="Barry K.W."/>
            <person name="Haridas S."/>
            <person name="Chen C."/>
            <person name="Bauer D."/>
            <person name="Andreopoulos W."/>
            <person name="Pangilinan J."/>
            <person name="LaButti K."/>
            <person name="Riley R."/>
            <person name="Lipzen A."/>
            <person name="Clum A."/>
            <person name="Drula E."/>
            <person name="Henrissat B."/>
            <person name="Kohler A."/>
            <person name="Grigoriev I.V."/>
            <person name="Martin F.M."/>
            <person name="Hacquard S."/>
        </authorList>
    </citation>
    <scope>NUCLEOTIDE SEQUENCE [LARGE SCALE GENOMIC DNA]</scope>
    <source>
        <strain evidence="1 2">MPI-SDFR-AT-0079</strain>
    </source>
</reference>
<name>A0ACB7PLV8_9PEZI</name>
<sequence length="341" mass="38374">MSLPEGGELPLLELELLHNFTTKTYTTLTADPSVWEFWRDDVVQLGLTCDYIMRAVLAVSALHLAYHRPDRRDFYVEAGILLHQKAARSAMRVMAAGDKIDKDRAASLFLFSMLTMFFALASPRRSNPDGTFFIGESGFPDWAFLLSGGKSIMDVLGEAGLETVAKPFLVYGRRRWHAQRALLEAATTGTTTTPTATASPADPPPPPPTLPSSILIPLRTRIQTTITDPALLKTYTHALDELEGALVVRHDPSAPRDVLDAMVWLWVMSDEFVPLLRVPTQEAVAIFAHFCVLLKYYESHWWLQGWGEHIMMRAREILDGEHRGWIEWPLREMGWMEGVEG</sequence>
<keyword evidence="2" id="KW-1185">Reference proteome</keyword>
<evidence type="ECO:0000313" key="2">
    <source>
        <dbReference type="Proteomes" id="UP000724584"/>
    </source>
</evidence>
<dbReference type="EMBL" id="JAGIZQ010000001">
    <property type="protein sequence ID" value="KAH6649310.1"/>
    <property type="molecule type" value="Genomic_DNA"/>
</dbReference>
<proteinExistence type="predicted"/>
<evidence type="ECO:0000313" key="1">
    <source>
        <dbReference type="EMBL" id="KAH6649310.1"/>
    </source>
</evidence>
<organism evidence="1 2">
    <name type="scientific">Chaetomium tenue</name>
    <dbReference type="NCBI Taxonomy" id="1854479"/>
    <lineage>
        <taxon>Eukaryota</taxon>
        <taxon>Fungi</taxon>
        <taxon>Dikarya</taxon>
        <taxon>Ascomycota</taxon>
        <taxon>Pezizomycotina</taxon>
        <taxon>Sordariomycetes</taxon>
        <taxon>Sordariomycetidae</taxon>
        <taxon>Sordariales</taxon>
        <taxon>Chaetomiaceae</taxon>
        <taxon>Chaetomium</taxon>
    </lineage>
</organism>
<dbReference type="Proteomes" id="UP000724584">
    <property type="component" value="Unassembled WGS sequence"/>
</dbReference>
<accession>A0ACB7PLV8</accession>
<gene>
    <name evidence="1" type="ORF">F5144DRAFT_2811</name>
</gene>
<protein>
    <submittedName>
        <fullName evidence="1">Uncharacterized protein</fullName>
    </submittedName>
</protein>
<comment type="caution">
    <text evidence="1">The sequence shown here is derived from an EMBL/GenBank/DDBJ whole genome shotgun (WGS) entry which is preliminary data.</text>
</comment>